<keyword evidence="11 18" id="KW-0812">Transmembrane</keyword>
<evidence type="ECO:0000256" key="17">
    <source>
        <dbReference type="ARBA" id="ARBA00023264"/>
    </source>
</evidence>
<dbReference type="Proteomes" id="UP001143304">
    <property type="component" value="Unassembled WGS sequence"/>
</dbReference>
<evidence type="ECO:0000256" key="12">
    <source>
        <dbReference type="ARBA" id="ARBA00022695"/>
    </source>
</evidence>
<keyword evidence="9" id="KW-0444">Lipid biosynthesis</keyword>
<keyword evidence="12 18" id="KW-0548">Nucleotidyltransferase</keyword>
<evidence type="ECO:0000256" key="7">
    <source>
        <dbReference type="ARBA" id="ARBA00019373"/>
    </source>
</evidence>
<evidence type="ECO:0000256" key="11">
    <source>
        <dbReference type="ARBA" id="ARBA00022692"/>
    </source>
</evidence>
<evidence type="ECO:0000256" key="9">
    <source>
        <dbReference type="ARBA" id="ARBA00022516"/>
    </source>
</evidence>
<dbReference type="GO" id="GO:0016779">
    <property type="term" value="F:nucleotidyltransferase activity"/>
    <property type="evidence" value="ECO:0007669"/>
    <property type="project" value="UniProtKB-KW"/>
</dbReference>
<keyword evidence="13 19" id="KW-1133">Transmembrane helix</keyword>
<evidence type="ECO:0000256" key="15">
    <source>
        <dbReference type="ARBA" id="ARBA00023136"/>
    </source>
</evidence>
<feature type="transmembrane region" description="Helical" evidence="19">
    <location>
        <begin position="117"/>
        <end position="137"/>
    </location>
</feature>
<evidence type="ECO:0000256" key="19">
    <source>
        <dbReference type="SAM" id="Phobius"/>
    </source>
</evidence>
<evidence type="ECO:0000256" key="1">
    <source>
        <dbReference type="ARBA" id="ARBA00001698"/>
    </source>
</evidence>
<proteinExistence type="inferred from homology"/>
<gene>
    <name evidence="20" type="ORF">EYC82_00355</name>
</gene>
<evidence type="ECO:0000256" key="13">
    <source>
        <dbReference type="ARBA" id="ARBA00022989"/>
    </source>
</evidence>
<feature type="transmembrane region" description="Helical" evidence="19">
    <location>
        <begin position="143"/>
        <end position="163"/>
    </location>
</feature>
<comment type="catalytic activity">
    <reaction evidence="1 18">
        <text>a 1,2-diacyl-sn-glycero-3-phosphate + CTP + H(+) = a CDP-1,2-diacyl-sn-glycerol + diphosphate</text>
        <dbReference type="Rhea" id="RHEA:16229"/>
        <dbReference type="ChEBI" id="CHEBI:15378"/>
        <dbReference type="ChEBI" id="CHEBI:33019"/>
        <dbReference type="ChEBI" id="CHEBI:37563"/>
        <dbReference type="ChEBI" id="CHEBI:58332"/>
        <dbReference type="ChEBI" id="CHEBI:58608"/>
        <dbReference type="EC" id="2.7.7.41"/>
    </reaction>
</comment>
<evidence type="ECO:0000313" key="20">
    <source>
        <dbReference type="EMBL" id="MCX2975803.1"/>
    </source>
</evidence>
<comment type="caution">
    <text evidence="20">The sequence shown here is derived from an EMBL/GenBank/DDBJ whole genome shotgun (WGS) entry which is preliminary data.</text>
</comment>
<dbReference type="PROSITE" id="PS01315">
    <property type="entry name" value="CDS"/>
    <property type="match status" value="1"/>
</dbReference>
<sequence length="278" mass="29510">MLKQRVITAVIMAAIFLAAIAWLPLAGLALLFGLLVAMGAWEWSSLAGLNNPAIRFAYVLLICLLMGGAYAHYQIGGESRPEPLQSLFGLACLWWSVALLWVKGYPGSALFWRSVPMRMVLGVLLLVPAWLASVYLLSFPRGGLLMIVLVMVVAAADIGAYFAGRHFGRHKLAEHVSPKKTWEGFWGGVAACAILAAVLWTLMPGRADHIGLGAVLSIIVISGLASVVGDLTVSMVKRESGVKDTGSLLPGHGGVLDRLDSLSAAAPVFALGLLLVGW</sequence>
<keyword evidence="17" id="KW-1208">Phospholipid metabolism</keyword>
<keyword evidence="15 19" id="KW-0472">Membrane</keyword>
<evidence type="ECO:0000256" key="2">
    <source>
        <dbReference type="ARBA" id="ARBA00004651"/>
    </source>
</evidence>
<evidence type="ECO:0000256" key="18">
    <source>
        <dbReference type="RuleBase" id="RU003938"/>
    </source>
</evidence>
<comment type="subcellular location">
    <subcellularLocation>
        <location evidence="2">Cell membrane</location>
        <topology evidence="2">Multi-pass membrane protein</topology>
    </subcellularLocation>
</comment>
<dbReference type="EMBL" id="SHNO01000001">
    <property type="protein sequence ID" value="MCX2975803.1"/>
    <property type="molecule type" value="Genomic_DNA"/>
</dbReference>
<feature type="transmembrane region" description="Helical" evidence="19">
    <location>
        <begin position="6"/>
        <end position="35"/>
    </location>
</feature>
<reference evidence="20" key="1">
    <citation type="submission" date="2019-02" db="EMBL/GenBank/DDBJ databases">
        <authorList>
            <person name="Li S.-H."/>
        </authorList>
    </citation>
    <scope>NUCLEOTIDE SEQUENCE</scope>
    <source>
        <strain evidence="20">IMCC11814</strain>
    </source>
</reference>
<feature type="transmembrane region" description="Helical" evidence="19">
    <location>
        <begin position="56"/>
        <end position="75"/>
    </location>
</feature>
<evidence type="ECO:0000256" key="5">
    <source>
        <dbReference type="ARBA" id="ARBA00010185"/>
    </source>
</evidence>
<evidence type="ECO:0000256" key="3">
    <source>
        <dbReference type="ARBA" id="ARBA00005119"/>
    </source>
</evidence>
<comment type="similarity">
    <text evidence="5 18">Belongs to the CDS family.</text>
</comment>
<name>A0ABT3T0N1_9GAMM</name>
<evidence type="ECO:0000256" key="8">
    <source>
        <dbReference type="ARBA" id="ARBA00022475"/>
    </source>
</evidence>
<feature type="transmembrane region" description="Helical" evidence="19">
    <location>
        <begin position="87"/>
        <end position="105"/>
    </location>
</feature>
<dbReference type="RefSeq" id="WP_279247566.1">
    <property type="nucleotide sequence ID" value="NZ_SHNO01000001.1"/>
</dbReference>
<feature type="transmembrane region" description="Helical" evidence="19">
    <location>
        <begin position="209"/>
        <end position="233"/>
    </location>
</feature>
<keyword evidence="8" id="KW-1003">Cell membrane</keyword>
<evidence type="ECO:0000313" key="21">
    <source>
        <dbReference type="Proteomes" id="UP001143304"/>
    </source>
</evidence>
<evidence type="ECO:0000256" key="6">
    <source>
        <dbReference type="ARBA" id="ARBA00012487"/>
    </source>
</evidence>
<keyword evidence="21" id="KW-1185">Reference proteome</keyword>
<comment type="pathway">
    <text evidence="4">Lipid metabolism.</text>
</comment>
<evidence type="ECO:0000256" key="14">
    <source>
        <dbReference type="ARBA" id="ARBA00023098"/>
    </source>
</evidence>
<protein>
    <recommendedName>
        <fullName evidence="7 18">Phosphatidate cytidylyltransferase</fullName>
        <ecNumber evidence="6 18">2.7.7.41</ecNumber>
    </recommendedName>
</protein>
<evidence type="ECO:0000256" key="4">
    <source>
        <dbReference type="ARBA" id="ARBA00005189"/>
    </source>
</evidence>
<accession>A0ABT3T0N1</accession>
<dbReference type="InterPro" id="IPR000374">
    <property type="entry name" value="PC_trans"/>
</dbReference>
<comment type="pathway">
    <text evidence="3 18">Phospholipid metabolism; CDP-diacylglycerol biosynthesis; CDP-diacylglycerol from sn-glycerol 3-phosphate: step 3/3.</text>
</comment>
<dbReference type="Pfam" id="PF01148">
    <property type="entry name" value="CTP_transf_1"/>
    <property type="match status" value="1"/>
</dbReference>
<dbReference type="PANTHER" id="PTHR46382">
    <property type="entry name" value="PHOSPHATIDATE CYTIDYLYLTRANSFERASE"/>
    <property type="match status" value="1"/>
</dbReference>
<keyword evidence="10 18" id="KW-0808">Transferase</keyword>
<feature type="transmembrane region" description="Helical" evidence="19">
    <location>
        <begin position="184"/>
        <end position="203"/>
    </location>
</feature>
<evidence type="ECO:0000256" key="16">
    <source>
        <dbReference type="ARBA" id="ARBA00023209"/>
    </source>
</evidence>
<dbReference type="PANTHER" id="PTHR46382:SF1">
    <property type="entry name" value="PHOSPHATIDATE CYTIDYLYLTRANSFERASE"/>
    <property type="match status" value="1"/>
</dbReference>
<keyword evidence="16" id="KW-0594">Phospholipid biosynthesis</keyword>
<organism evidence="20 21">
    <name type="scientific">Candidatus Marimicrobium litorale</name>
    <dbReference type="NCBI Taxonomy" id="2518991"/>
    <lineage>
        <taxon>Bacteria</taxon>
        <taxon>Pseudomonadati</taxon>
        <taxon>Pseudomonadota</taxon>
        <taxon>Gammaproteobacteria</taxon>
        <taxon>Cellvibrionales</taxon>
        <taxon>Halieaceae</taxon>
        <taxon>Marimicrobium</taxon>
    </lineage>
</organism>
<keyword evidence="14" id="KW-0443">Lipid metabolism</keyword>
<dbReference type="EC" id="2.7.7.41" evidence="6 18"/>
<evidence type="ECO:0000256" key="10">
    <source>
        <dbReference type="ARBA" id="ARBA00022679"/>
    </source>
</evidence>